<proteinExistence type="predicted"/>
<keyword evidence="2" id="KW-1185">Reference proteome</keyword>
<accession>A0AAV4PZS7</accession>
<evidence type="ECO:0000313" key="1">
    <source>
        <dbReference type="EMBL" id="GIY00648.1"/>
    </source>
</evidence>
<comment type="caution">
    <text evidence="1">The sequence shown here is derived from an EMBL/GenBank/DDBJ whole genome shotgun (WGS) entry which is preliminary data.</text>
</comment>
<evidence type="ECO:0000313" key="2">
    <source>
        <dbReference type="Proteomes" id="UP001054945"/>
    </source>
</evidence>
<protein>
    <submittedName>
        <fullName evidence="1">Uncharacterized protein</fullName>
    </submittedName>
</protein>
<dbReference type="Proteomes" id="UP001054945">
    <property type="component" value="Unassembled WGS sequence"/>
</dbReference>
<organism evidence="1 2">
    <name type="scientific">Caerostris extrusa</name>
    <name type="common">Bark spider</name>
    <name type="synonym">Caerostris bankana</name>
    <dbReference type="NCBI Taxonomy" id="172846"/>
    <lineage>
        <taxon>Eukaryota</taxon>
        <taxon>Metazoa</taxon>
        <taxon>Ecdysozoa</taxon>
        <taxon>Arthropoda</taxon>
        <taxon>Chelicerata</taxon>
        <taxon>Arachnida</taxon>
        <taxon>Araneae</taxon>
        <taxon>Araneomorphae</taxon>
        <taxon>Entelegynae</taxon>
        <taxon>Araneoidea</taxon>
        <taxon>Araneidae</taxon>
        <taxon>Caerostris</taxon>
    </lineage>
</organism>
<dbReference type="EMBL" id="BPLR01005211">
    <property type="protein sequence ID" value="GIY00648.1"/>
    <property type="molecule type" value="Genomic_DNA"/>
</dbReference>
<name>A0AAV4PZS7_CAEEX</name>
<reference evidence="1 2" key="1">
    <citation type="submission" date="2021-06" db="EMBL/GenBank/DDBJ databases">
        <title>Caerostris extrusa draft genome.</title>
        <authorList>
            <person name="Kono N."/>
            <person name="Arakawa K."/>
        </authorList>
    </citation>
    <scope>NUCLEOTIDE SEQUENCE [LARGE SCALE GENOMIC DNA]</scope>
</reference>
<sequence length="172" mass="18988">MSSTKSQQCRHPTCIGEDTYLPTLLLSTLSKTFPEPNLINSRCPASKSTHFKEYRQLKTALLSGAWCSSRTSLTVAVPNAHQRADFKEYRQLKKRSALSASAWCFRWGYLVSGKGRFGFLCWISAEPNSLTVAVLNASKSTHFQRISPTQKRSALSGASAWCSAGIFSLCKG</sequence>
<dbReference type="AlphaFoldDB" id="A0AAV4PZS7"/>
<gene>
    <name evidence="1" type="ORF">CEXT_430161</name>
</gene>